<dbReference type="PRINTS" id="PR00778">
    <property type="entry name" value="HTHARSR"/>
</dbReference>
<dbReference type="Gene3D" id="1.10.10.10">
    <property type="entry name" value="Winged helix-like DNA-binding domain superfamily/Winged helix DNA-binding domain"/>
    <property type="match status" value="1"/>
</dbReference>
<keyword evidence="2" id="KW-0238">DNA-binding</keyword>
<keyword evidence="3" id="KW-0804">Transcription</keyword>
<dbReference type="InterPro" id="IPR001845">
    <property type="entry name" value="HTH_ArsR_DNA-bd_dom"/>
</dbReference>
<dbReference type="InterPro" id="IPR036390">
    <property type="entry name" value="WH_DNA-bd_sf"/>
</dbReference>
<dbReference type="NCBIfam" id="NF033788">
    <property type="entry name" value="HTH_metalloreg"/>
    <property type="match status" value="1"/>
</dbReference>
<evidence type="ECO:0000313" key="5">
    <source>
        <dbReference type="EMBL" id="NKY59966.1"/>
    </source>
</evidence>
<evidence type="ECO:0000256" key="3">
    <source>
        <dbReference type="ARBA" id="ARBA00023163"/>
    </source>
</evidence>
<dbReference type="CDD" id="cd00090">
    <property type="entry name" value="HTH_ARSR"/>
    <property type="match status" value="1"/>
</dbReference>
<reference evidence="5 6" key="1">
    <citation type="submission" date="2020-04" db="EMBL/GenBank/DDBJ databases">
        <title>MicrobeNet Type strains.</title>
        <authorList>
            <person name="Nicholson A.C."/>
        </authorList>
    </citation>
    <scope>NUCLEOTIDE SEQUENCE [LARGE SCALE GENOMIC DNA]</scope>
    <source>
        <strain evidence="5 6">JCM 3332</strain>
    </source>
</reference>
<feature type="domain" description="HTH arsR-type" evidence="4">
    <location>
        <begin position="26"/>
        <end position="119"/>
    </location>
</feature>
<dbReference type="SUPFAM" id="SSF46785">
    <property type="entry name" value="Winged helix' DNA-binding domain"/>
    <property type="match status" value="1"/>
</dbReference>
<keyword evidence="6" id="KW-1185">Reference proteome</keyword>
<name>A0A846YK18_9NOCA</name>
<evidence type="ECO:0000256" key="1">
    <source>
        <dbReference type="ARBA" id="ARBA00023015"/>
    </source>
</evidence>
<evidence type="ECO:0000313" key="6">
    <source>
        <dbReference type="Proteomes" id="UP000570678"/>
    </source>
</evidence>
<gene>
    <name evidence="5" type="ORF">HGA15_28235</name>
</gene>
<dbReference type="PROSITE" id="PS50987">
    <property type="entry name" value="HTH_ARSR_2"/>
    <property type="match status" value="1"/>
</dbReference>
<proteinExistence type="predicted"/>
<comment type="caution">
    <text evidence="5">The sequence shown here is derived from an EMBL/GenBank/DDBJ whole genome shotgun (WGS) entry which is preliminary data.</text>
</comment>
<keyword evidence="1" id="KW-0805">Transcription regulation</keyword>
<dbReference type="AlphaFoldDB" id="A0A846YK18"/>
<accession>A0A846YK18</accession>
<dbReference type="GO" id="GO:0003700">
    <property type="term" value="F:DNA-binding transcription factor activity"/>
    <property type="evidence" value="ECO:0007669"/>
    <property type="project" value="InterPro"/>
</dbReference>
<dbReference type="Proteomes" id="UP000570678">
    <property type="component" value="Unassembled WGS sequence"/>
</dbReference>
<dbReference type="PANTHER" id="PTHR33154:SF12">
    <property type="entry name" value="TRANSCRIPTIONAL REGULATORY PROTEIN"/>
    <property type="match status" value="1"/>
</dbReference>
<sequence length="146" mass="15887">MFVIRRSSNDGEGSITGVVRTTPPDYRDLAEVELAEVMHALADPVRLGLIRLLSNGDEVAWGQLDVPVAPSTLSYHLKVLRSAGLTRTRKEGTRCFVHLRTTEVDQIFPGLLDTTLTLMAHTPGGIVPVKLKSENRTGEPACRLAG</sequence>
<dbReference type="EMBL" id="JAAXOT010000019">
    <property type="protein sequence ID" value="NKY59966.1"/>
    <property type="molecule type" value="Genomic_DNA"/>
</dbReference>
<dbReference type="SMART" id="SM00418">
    <property type="entry name" value="HTH_ARSR"/>
    <property type="match status" value="1"/>
</dbReference>
<dbReference type="Pfam" id="PF12840">
    <property type="entry name" value="HTH_20"/>
    <property type="match status" value="1"/>
</dbReference>
<dbReference type="PANTHER" id="PTHR33154">
    <property type="entry name" value="TRANSCRIPTIONAL REGULATOR, ARSR FAMILY"/>
    <property type="match status" value="1"/>
</dbReference>
<evidence type="ECO:0000256" key="2">
    <source>
        <dbReference type="ARBA" id="ARBA00023125"/>
    </source>
</evidence>
<dbReference type="InterPro" id="IPR036388">
    <property type="entry name" value="WH-like_DNA-bd_sf"/>
</dbReference>
<evidence type="ECO:0000259" key="4">
    <source>
        <dbReference type="PROSITE" id="PS50987"/>
    </source>
</evidence>
<protein>
    <submittedName>
        <fullName evidence="5">Helix-turn-helix transcriptional regulator</fullName>
    </submittedName>
</protein>
<dbReference type="InterPro" id="IPR011991">
    <property type="entry name" value="ArsR-like_HTH"/>
</dbReference>
<dbReference type="InterPro" id="IPR051081">
    <property type="entry name" value="HTH_MetalResp_TranReg"/>
</dbReference>
<organism evidence="5 6">
    <name type="scientific">Nocardia flavorosea</name>
    <dbReference type="NCBI Taxonomy" id="53429"/>
    <lineage>
        <taxon>Bacteria</taxon>
        <taxon>Bacillati</taxon>
        <taxon>Actinomycetota</taxon>
        <taxon>Actinomycetes</taxon>
        <taxon>Mycobacteriales</taxon>
        <taxon>Nocardiaceae</taxon>
        <taxon>Nocardia</taxon>
    </lineage>
</organism>
<dbReference type="GO" id="GO:0003677">
    <property type="term" value="F:DNA binding"/>
    <property type="evidence" value="ECO:0007669"/>
    <property type="project" value="UniProtKB-KW"/>
</dbReference>